<accession>A0A1I5QRL6</accession>
<dbReference type="OrthoDB" id="955668at2"/>
<keyword evidence="3" id="KW-1185">Reference proteome</keyword>
<evidence type="ECO:0000313" key="2">
    <source>
        <dbReference type="EMBL" id="SFP48958.1"/>
    </source>
</evidence>
<feature type="signal peptide" evidence="1">
    <location>
        <begin position="1"/>
        <end position="24"/>
    </location>
</feature>
<dbReference type="Proteomes" id="UP000199306">
    <property type="component" value="Unassembled WGS sequence"/>
</dbReference>
<dbReference type="RefSeq" id="WP_092014588.1">
    <property type="nucleotide sequence ID" value="NZ_FOXH01000003.1"/>
</dbReference>
<feature type="chain" id="PRO_5011499285" evidence="1">
    <location>
        <begin position="25"/>
        <end position="134"/>
    </location>
</feature>
<gene>
    <name evidence="2" type="ORF">SAMN04515674_103334</name>
</gene>
<evidence type="ECO:0000256" key="1">
    <source>
        <dbReference type="SAM" id="SignalP"/>
    </source>
</evidence>
<name>A0A1I5QRL6_9BACT</name>
<organism evidence="2 3">
    <name type="scientific">Pseudarcicella hirudinis</name>
    <dbReference type="NCBI Taxonomy" id="1079859"/>
    <lineage>
        <taxon>Bacteria</taxon>
        <taxon>Pseudomonadati</taxon>
        <taxon>Bacteroidota</taxon>
        <taxon>Cytophagia</taxon>
        <taxon>Cytophagales</taxon>
        <taxon>Flectobacillaceae</taxon>
        <taxon>Pseudarcicella</taxon>
    </lineage>
</organism>
<evidence type="ECO:0000313" key="3">
    <source>
        <dbReference type="Proteomes" id="UP000199306"/>
    </source>
</evidence>
<dbReference type="AlphaFoldDB" id="A0A1I5QRL6"/>
<reference evidence="2 3" key="1">
    <citation type="submission" date="2016-10" db="EMBL/GenBank/DDBJ databases">
        <authorList>
            <person name="de Groot N.N."/>
        </authorList>
    </citation>
    <scope>NUCLEOTIDE SEQUENCE [LARGE SCALE GENOMIC DNA]</scope>
    <source>
        <strain evidence="3">E92,LMG 26720,CCM 7988</strain>
    </source>
</reference>
<proteinExistence type="predicted"/>
<sequence length="134" mass="15004">MKSIIRTSALAFAFGLATILTINANDLNNPNTAQTIKVGMYQTMNTSTLNLMIVKNNLKCANVVLKDARGNVLTHEFVSKKFENYRINYDLSALEDGKYFIEIKGENEKIVKEVNLTSKSQDNVNAQSRVITLE</sequence>
<dbReference type="STRING" id="1079859.SAMN04515674_103334"/>
<keyword evidence="1" id="KW-0732">Signal</keyword>
<dbReference type="EMBL" id="FOXH01000003">
    <property type="protein sequence ID" value="SFP48958.1"/>
    <property type="molecule type" value="Genomic_DNA"/>
</dbReference>
<protein>
    <submittedName>
        <fullName evidence="2">Por secretion system C-terminal sorting domain-containing protein</fullName>
    </submittedName>
</protein>